<evidence type="ECO:0000313" key="2">
    <source>
        <dbReference type="EMBL" id="TDR31863.1"/>
    </source>
</evidence>
<dbReference type="PROSITE" id="PS51257">
    <property type="entry name" value="PROKAR_LIPOPROTEIN"/>
    <property type="match status" value="1"/>
</dbReference>
<keyword evidence="3" id="KW-1185">Reference proteome</keyword>
<dbReference type="Proteomes" id="UP000294480">
    <property type="component" value="Unassembled WGS sequence"/>
</dbReference>
<feature type="chain" id="PRO_5020453371" description="Small secreted protein" evidence="1">
    <location>
        <begin position="17"/>
        <end position="66"/>
    </location>
</feature>
<reference evidence="2 3" key="1">
    <citation type="submission" date="2019-03" db="EMBL/GenBank/DDBJ databases">
        <title>Genomic Encyclopedia of Type Strains, Phase IV (KMG-IV): sequencing the most valuable type-strain genomes for metagenomic binning, comparative biology and taxonomic classification.</title>
        <authorList>
            <person name="Goeker M."/>
        </authorList>
    </citation>
    <scope>NUCLEOTIDE SEQUENCE [LARGE SCALE GENOMIC DNA]</scope>
    <source>
        <strain evidence="2 3">DSM 102852</strain>
    </source>
</reference>
<sequence length="66" mass="6614">MRKIIALSIFATVVLAGCNTFKGLANGIGKDVSAVGGAVKKGGDYVQEKVPAPGTTAPSSNTNTGY</sequence>
<evidence type="ECO:0000313" key="3">
    <source>
        <dbReference type="Proteomes" id="UP000294480"/>
    </source>
</evidence>
<proteinExistence type="predicted"/>
<protein>
    <recommendedName>
        <fullName evidence="4">Small secreted protein</fullName>
    </recommendedName>
</protein>
<dbReference type="EMBL" id="SNZE01000007">
    <property type="protein sequence ID" value="TDR31863.1"/>
    <property type="molecule type" value="Genomic_DNA"/>
</dbReference>
<keyword evidence="1" id="KW-0732">Signal</keyword>
<organism evidence="2 3">
    <name type="scientific">Hydromonas duriensis</name>
    <dbReference type="NCBI Taxonomy" id="1527608"/>
    <lineage>
        <taxon>Bacteria</taxon>
        <taxon>Pseudomonadati</taxon>
        <taxon>Pseudomonadota</taxon>
        <taxon>Betaproteobacteria</taxon>
        <taxon>Burkholderiales</taxon>
        <taxon>Burkholderiaceae</taxon>
        <taxon>Hydromonas</taxon>
    </lineage>
</organism>
<name>A0A4R6Y8W7_9BURK</name>
<comment type="caution">
    <text evidence="2">The sequence shown here is derived from an EMBL/GenBank/DDBJ whole genome shotgun (WGS) entry which is preliminary data.</text>
</comment>
<gene>
    <name evidence="2" type="ORF">DFR44_10780</name>
</gene>
<feature type="signal peptide" evidence="1">
    <location>
        <begin position="1"/>
        <end position="16"/>
    </location>
</feature>
<dbReference type="AlphaFoldDB" id="A0A4R6Y8W7"/>
<evidence type="ECO:0000256" key="1">
    <source>
        <dbReference type="SAM" id="SignalP"/>
    </source>
</evidence>
<accession>A0A4R6Y8W7</accession>
<dbReference type="RefSeq" id="WP_133619568.1">
    <property type="nucleotide sequence ID" value="NZ_SNZE01000007.1"/>
</dbReference>
<evidence type="ECO:0008006" key="4">
    <source>
        <dbReference type="Google" id="ProtNLM"/>
    </source>
</evidence>